<reference evidence="2" key="1">
    <citation type="journal article" date="2019" name="Int. J. Syst. Evol. Microbiol.">
        <title>The Global Catalogue of Microorganisms (GCM) 10K type strain sequencing project: providing services to taxonomists for standard genome sequencing and annotation.</title>
        <authorList>
            <consortium name="The Broad Institute Genomics Platform"/>
            <consortium name="The Broad Institute Genome Sequencing Center for Infectious Disease"/>
            <person name="Wu L."/>
            <person name="Ma J."/>
        </authorList>
    </citation>
    <scope>NUCLEOTIDE SEQUENCE [LARGE SCALE GENOMIC DNA]</scope>
    <source>
        <strain evidence="2">JCM 18053</strain>
    </source>
</reference>
<gene>
    <name evidence="1" type="ORF">GCM10023213_01300</name>
</gene>
<accession>A0ABP9NRS0</accession>
<sequence length="541" mass="60497">MRLLPQSGPARSRLIDFAITAAFTLGLFTTSPTAAEDFFDETQATTLFAFDNVSIPHSQNLRLEMRQPKKHPGNPVVTRGQPGTPDAKGVQFYGSIIREQGKFRLWYVAFDDDSANSVASSRWRAAYAESDDGVHWIKPNLGLVSYKGSKNNNLIRTDPSPLGFVNIKVLADPEDPDPARRYKISTHVYFRHHRRLGTLAPFVSPDGLTWKMENEVKSQKAELLKKDLVLPGIHFEPSGGLYKWDGMFYASGQNSMDATRPYHGRVARVYRSADFLNWSQTSGISFTRAAQHTLLGPGRSREGEQTHEGISVWNRRNVLLGIFGIWHGAKEWKDVTIDLGFVVSNDGVLFREPANEWTFLKRGDDGEWDQGGLIQGQGFENVGDQTYVYYGAWDPRHWEKEPPRGGLGIALLPRDRFGDLVVEEAGKGPGDYQLPEITSEFITAAVDMKADQPQHFHLNAEGLGAEAALKIEILDAQERPLPGYSGKDAAVIRQSGFQTPIEWKGQREISGLPARIRLRVTFEGPRNTDIRFSALYLQPAS</sequence>
<dbReference type="EMBL" id="BAABIA010000001">
    <property type="protein sequence ID" value="GAA5132727.1"/>
    <property type="molecule type" value="Genomic_DNA"/>
</dbReference>
<dbReference type="Proteomes" id="UP001499852">
    <property type="component" value="Unassembled WGS sequence"/>
</dbReference>
<evidence type="ECO:0008006" key="3">
    <source>
        <dbReference type="Google" id="ProtNLM"/>
    </source>
</evidence>
<dbReference type="RefSeq" id="WP_345734436.1">
    <property type="nucleotide sequence ID" value="NZ_BAABIA010000001.1"/>
</dbReference>
<evidence type="ECO:0000313" key="1">
    <source>
        <dbReference type="EMBL" id="GAA5132727.1"/>
    </source>
</evidence>
<organism evidence="1 2">
    <name type="scientific">Prosthecobacter algae</name>
    <dbReference type="NCBI Taxonomy" id="1144682"/>
    <lineage>
        <taxon>Bacteria</taxon>
        <taxon>Pseudomonadati</taxon>
        <taxon>Verrucomicrobiota</taxon>
        <taxon>Verrucomicrobiia</taxon>
        <taxon>Verrucomicrobiales</taxon>
        <taxon>Verrucomicrobiaceae</taxon>
        <taxon>Prosthecobacter</taxon>
    </lineage>
</organism>
<protein>
    <recommendedName>
        <fullName evidence="3">Glycosyl hydrolase family 32</fullName>
    </recommendedName>
</protein>
<comment type="caution">
    <text evidence="1">The sequence shown here is derived from an EMBL/GenBank/DDBJ whole genome shotgun (WGS) entry which is preliminary data.</text>
</comment>
<dbReference type="SUPFAM" id="SSF75005">
    <property type="entry name" value="Arabinanase/levansucrase/invertase"/>
    <property type="match status" value="2"/>
</dbReference>
<evidence type="ECO:0000313" key="2">
    <source>
        <dbReference type="Proteomes" id="UP001499852"/>
    </source>
</evidence>
<name>A0ABP9NRS0_9BACT</name>
<dbReference type="InterPro" id="IPR023296">
    <property type="entry name" value="Glyco_hydro_beta-prop_sf"/>
</dbReference>
<keyword evidence="2" id="KW-1185">Reference proteome</keyword>
<proteinExistence type="predicted"/>
<dbReference type="Gene3D" id="2.115.10.20">
    <property type="entry name" value="Glycosyl hydrolase domain, family 43"/>
    <property type="match status" value="1"/>
</dbReference>